<dbReference type="InterPro" id="IPR019742">
    <property type="entry name" value="MacrogloblnA2_CS"/>
</dbReference>
<gene>
    <name evidence="3" type="ORF">RIMI_LOCUS21436814</name>
</gene>
<dbReference type="EMBL" id="CAUEEQ010075475">
    <property type="protein sequence ID" value="CAJ0966572.1"/>
    <property type="molecule type" value="Genomic_DNA"/>
</dbReference>
<protein>
    <recommendedName>
        <fullName evidence="2">Alpha-macroglobulin-like TED domain-containing protein</fullName>
    </recommendedName>
</protein>
<feature type="non-terminal residue" evidence="3">
    <location>
        <position position="134"/>
    </location>
</feature>
<accession>A0ABN9MJT0</accession>
<keyword evidence="1" id="KW-1015">Disulfide bond</keyword>
<dbReference type="InterPro" id="IPR050473">
    <property type="entry name" value="A2M/Complement_sys"/>
</dbReference>
<evidence type="ECO:0000313" key="4">
    <source>
        <dbReference type="Proteomes" id="UP001176940"/>
    </source>
</evidence>
<dbReference type="InterPro" id="IPR047565">
    <property type="entry name" value="Alpha-macroglob_thiol-ester_cl"/>
</dbReference>
<dbReference type="SMART" id="SM01419">
    <property type="entry name" value="Thiol-ester_cl"/>
    <property type="match status" value="1"/>
</dbReference>
<organism evidence="3 4">
    <name type="scientific">Ranitomeya imitator</name>
    <name type="common">mimic poison frog</name>
    <dbReference type="NCBI Taxonomy" id="111125"/>
    <lineage>
        <taxon>Eukaryota</taxon>
        <taxon>Metazoa</taxon>
        <taxon>Chordata</taxon>
        <taxon>Craniata</taxon>
        <taxon>Vertebrata</taxon>
        <taxon>Euteleostomi</taxon>
        <taxon>Amphibia</taxon>
        <taxon>Batrachia</taxon>
        <taxon>Anura</taxon>
        <taxon>Neobatrachia</taxon>
        <taxon>Hyloidea</taxon>
        <taxon>Dendrobatidae</taxon>
        <taxon>Dendrobatinae</taxon>
        <taxon>Ranitomeya</taxon>
    </lineage>
</organism>
<evidence type="ECO:0000259" key="2">
    <source>
        <dbReference type="Pfam" id="PF07678"/>
    </source>
</evidence>
<dbReference type="Pfam" id="PF07678">
    <property type="entry name" value="TED_complement"/>
    <property type="match status" value="2"/>
</dbReference>
<proteinExistence type="predicted"/>
<sequence length="134" mass="14832">MGKPLSNLNNLVNLPHGCGEQNMILLAPVIYAMTFLSITGQLTDEIVEQANGYMEVGYQNQLNYKLQDGSYSAFGNNDIHITEALIWLKGLQQEDGCFQNVGRIIHKELQGGVDSHISLTAFVTSTFLETKDPQ</sequence>
<dbReference type="InterPro" id="IPR008930">
    <property type="entry name" value="Terpenoid_cyclase/PrenylTrfase"/>
</dbReference>
<reference evidence="3" key="1">
    <citation type="submission" date="2023-07" db="EMBL/GenBank/DDBJ databases">
        <authorList>
            <person name="Stuckert A."/>
        </authorList>
    </citation>
    <scope>NUCLEOTIDE SEQUENCE</scope>
</reference>
<dbReference type="SUPFAM" id="SSF48239">
    <property type="entry name" value="Terpenoid cyclases/Protein prenyltransferases"/>
    <property type="match status" value="1"/>
</dbReference>
<feature type="domain" description="Alpha-macroglobulin-like TED" evidence="2">
    <location>
        <begin position="6"/>
        <end position="78"/>
    </location>
</feature>
<dbReference type="Gene3D" id="1.50.10.20">
    <property type="match status" value="1"/>
</dbReference>
<comment type="caution">
    <text evidence="3">The sequence shown here is derived from an EMBL/GenBank/DDBJ whole genome shotgun (WGS) entry which is preliminary data.</text>
</comment>
<evidence type="ECO:0000256" key="1">
    <source>
        <dbReference type="ARBA" id="ARBA00023157"/>
    </source>
</evidence>
<evidence type="ECO:0000313" key="3">
    <source>
        <dbReference type="EMBL" id="CAJ0966572.1"/>
    </source>
</evidence>
<dbReference type="PANTHER" id="PTHR11412:SF171">
    <property type="entry name" value="PREGNANCY ZONE PROTEIN-LIKE PROTEIN"/>
    <property type="match status" value="1"/>
</dbReference>
<name>A0ABN9MJT0_9NEOB</name>
<dbReference type="PANTHER" id="PTHR11412">
    <property type="entry name" value="MACROGLOBULIN / COMPLEMENT"/>
    <property type="match status" value="1"/>
</dbReference>
<keyword evidence="4" id="KW-1185">Reference proteome</keyword>
<dbReference type="Proteomes" id="UP001176940">
    <property type="component" value="Unassembled WGS sequence"/>
</dbReference>
<dbReference type="PROSITE" id="PS00477">
    <property type="entry name" value="ALPHA_2_MACROGLOBULIN"/>
    <property type="match status" value="1"/>
</dbReference>
<dbReference type="InterPro" id="IPR011626">
    <property type="entry name" value="Alpha-macroglobulin_TED"/>
</dbReference>
<feature type="domain" description="Alpha-macroglobulin-like TED" evidence="2">
    <location>
        <begin position="79"/>
        <end position="131"/>
    </location>
</feature>